<evidence type="ECO:0000256" key="2">
    <source>
        <dbReference type="SAM" id="SignalP"/>
    </source>
</evidence>
<feature type="signal peptide" evidence="2">
    <location>
        <begin position="1"/>
        <end position="18"/>
    </location>
</feature>
<feature type="compositionally biased region" description="Basic and acidic residues" evidence="1">
    <location>
        <begin position="76"/>
        <end position="87"/>
    </location>
</feature>
<evidence type="ECO:0000256" key="1">
    <source>
        <dbReference type="SAM" id="MobiDB-lite"/>
    </source>
</evidence>
<dbReference type="EMBL" id="WIXP02000002">
    <property type="protein sequence ID" value="KAF6214632.1"/>
    <property type="molecule type" value="Genomic_DNA"/>
</dbReference>
<evidence type="ECO:0000313" key="3">
    <source>
        <dbReference type="EMBL" id="KAF6214632.1"/>
    </source>
</evidence>
<dbReference type="AlphaFoldDB" id="A0A8S9Y011"/>
<keyword evidence="2" id="KW-0732">Signal</keyword>
<organism evidence="3 4">
    <name type="scientific">Apolygus lucorum</name>
    <name type="common">Small green plant bug</name>
    <name type="synonym">Lygocoris lucorum</name>
    <dbReference type="NCBI Taxonomy" id="248454"/>
    <lineage>
        <taxon>Eukaryota</taxon>
        <taxon>Metazoa</taxon>
        <taxon>Ecdysozoa</taxon>
        <taxon>Arthropoda</taxon>
        <taxon>Hexapoda</taxon>
        <taxon>Insecta</taxon>
        <taxon>Pterygota</taxon>
        <taxon>Neoptera</taxon>
        <taxon>Paraneoptera</taxon>
        <taxon>Hemiptera</taxon>
        <taxon>Heteroptera</taxon>
        <taxon>Panheteroptera</taxon>
        <taxon>Cimicomorpha</taxon>
        <taxon>Miridae</taxon>
        <taxon>Mirini</taxon>
        <taxon>Apolygus</taxon>
    </lineage>
</organism>
<feature type="region of interest" description="Disordered" evidence="1">
    <location>
        <begin position="76"/>
        <end position="111"/>
    </location>
</feature>
<proteinExistence type="predicted"/>
<evidence type="ECO:0000313" key="4">
    <source>
        <dbReference type="Proteomes" id="UP000466442"/>
    </source>
</evidence>
<gene>
    <name evidence="3" type="ORF">GE061_009375</name>
</gene>
<accession>A0A8S9Y011</accession>
<dbReference type="Proteomes" id="UP000466442">
    <property type="component" value="Unassembled WGS sequence"/>
</dbReference>
<keyword evidence="4" id="KW-1185">Reference proteome</keyword>
<name>A0A8S9Y011_APOLU</name>
<protein>
    <submittedName>
        <fullName evidence="3">Uncharacterized protein</fullName>
    </submittedName>
</protein>
<feature type="chain" id="PRO_5035925437" evidence="2">
    <location>
        <begin position="19"/>
        <end position="111"/>
    </location>
</feature>
<sequence length="111" mass="11850">MKIAVLSLVLFFSGLSHETPVKTKFGNLSVSAQLDEGLALKLKDHGVILKPTDHVVFVSEKKRADGVNYMPRIKAKEGDGRVTDEKPGANTGGSTHSSVAVGSRGWFGRGD</sequence>
<comment type="caution">
    <text evidence="3">The sequence shown here is derived from an EMBL/GenBank/DDBJ whole genome shotgun (WGS) entry which is preliminary data.</text>
</comment>
<reference evidence="3" key="1">
    <citation type="journal article" date="2021" name="Mol. Ecol. Resour.">
        <title>Apolygus lucorum genome provides insights into omnivorousness and mesophyll feeding.</title>
        <authorList>
            <person name="Liu Y."/>
            <person name="Liu H."/>
            <person name="Wang H."/>
            <person name="Huang T."/>
            <person name="Liu B."/>
            <person name="Yang B."/>
            <person name="Yin L."/>
            <person name="Li B."/>
            <person name="Zhang Y."/>
            <person name="Zhang S."/>
            <person name="Jiang F."/>
            <person name="Zhang X."/>
            <person name="Ren Y."/>
            <person name="Wang B."/>
            <person name="Wang S."/>
            <person name="Lu Y."/>
            <person name="Wu K."/>
            <person name="Fan W."/>
            <person name="Wang G."/>
        </authorList>
    </citation>
    <scope>NUCLEOTIDE SEQUENCE</scope>
    <source>
        <strain evidence="3">12Hb</strain>
    </source>
</reference>